<feature type="compositionally biased region" description="Low complexity" evidence="9">
    <location>
        <begin position="32"/>
        <end position="53"/>
    </location>
</feature>
<evidence type="ECO:0000256" key="6">
    <source>
        <dbReference type="ARBA" id="ARBA00023136"/>
    </source>
</evidence>
<evidence type="ECO:0000256" key="4">
    <source>
        <dbReference type="ARBA" id="ARBA00022968"/>
    </source>
</evidence>
<evidence type="ECO:0000256" key="9">
    <source>
        <dbReference type="SAM" id="MobiDB-lite"/>
    </source>
</evidence>
<sequence>MDRRQALPSATPAYASQNRAGRSAAPRPTATLPSSPVGSAASSALSASGDLGPYSHIRHGSMGGIGARGAASRINAPSLSEVQDPLPSTSRSAAPKFAKQGPGLYSSLKSTYSHSASRPYAAVPGDPHDERSSLHYASAGPEADDFLHNPDYKRGYSGHFDGGRISLRGLLNVGTLIILVLGLLGLFAGYPILAHFEELNGQLPTGLNGSGQLPIVVNALNLRDHDTPPEAWSWKNPDGEDYHLVFSDEFEVPGRTFWPGDDPYWEAVDIWYGATKDYEWYMPEQINTTSGYLQITMSDRPTHDLNFRSGMLQSWNKFCFQGGYIEYSAILPGSPDTQGWWPGAWLSGNLGRPGYLGTTEGTWPYSYSGCDTGIRPNQTTPDGLPESISTAKLYGKTGLSWLPGMRYSSCTCPGEDHPGPSNDVARAAPEIDVLEAQTQKGVGQASQSLQVAPFDVGHKWIQNAATIYDESSGVSNIPEKAYELADNPTFTSFGLEYSPDFELNGGGFLTWYVDGKPTWRMDGKSMPANPDIGVGQRHVPTEPMSIVINFGISQGFQNVVFDTLNFPATMKVDYVRVYQKNGQPERVSCSPPDHPTSAFIERHKDVYYNPNVTVWPKAWPKNSLVDGC</sequence>
<proteinExistence type="inferred from homology"/>
<evidence type="ECO:0000256" key="1">
    <source>
        <dbReference type="ARBA" id="ARBA00004606"/>
    </source>
</evidence>
<feature type="region of interest" description="Disordered" evidence="9">
    <location>
        <begin position="1"/>
        <end position="56"/>
    </location>
</feature>
<dbReference type="GO" id="GO:0015926">
    <property type="term" value="F:glucosidase activity"/>
    <property type="evidence" value="ECO:0007669"/>
    <property type="project" value="TreeGrafter"/>
</dbReference>
<dbReference type="SUPFAM" id="SSF49899">
    <property type="entry name" value="Concanavalin A-like lectins/glucanases"/>
    <property type="match status" value="1"/>
</dbReference>
<comment type="similarity">
    <text evidence="2">Belongs to the SKN1/KRE6 family.</text>
</comment>
<dbReference type="InterPro" id="IPR000757">
    <property type="entry name" value="Beta-glucanase-like"/>
</dbReference>
<dbReference type="Gene3D" id="2.60.120.200">
    <property type="match status" value="2"/>
</dbReference>
<feature type="region of interest" description="Disordered" evidence="9">
    <location>
        <begin position="80"/>
        <end position="101"/>
    </location>
</feature>
<dbReference type="InterPro" id="IPR005629">
    <property type="entry name" value="Skn1/Kre6/Sbg1"/>
</dbReference>
<organism evidence="12 13">
    <name type="scientific">Ceraceosorus bombacis</name>
    <dbReference type="NCBI Taxonomy" id="401625"/>
    <lineage>
        <taxon>Eukaryota</taxon>
        <taxon>Fungi</taxon>
        <taxon>Dikarya</taxon>
        <taxon>Basidiomycota</taxon>
        <taxon>Ustilaginomycotina</taxon>
        <taxon>Exobasidiomycetes</taxon>
        <taxon>Ceraceosorales</taxon>
        <taxon>Ceraceosoraceae</taxon>
        <taxon>Ceraceosorus</taxon>
    </lineage>
</organism>
<dbReference type="OrthoDB" id="412647at2759"/>
<keyword evidence="13" id="KW-1185">Reference proteome</keyword>
<dbReference type="Pfam" id="PF03935">
    <property type="entry name" value="SKN1_KRE6_Sbg1"/>
    <property type="match status" value="1"/>
</dbReference>
<feature type="transmembrane region" description="Helical" evidence="10">
    <location>
        <begin position="170"/>
        <end position="193"/>
    </location>
</feature>
<evidence type="ECO:0000256" key="10">
    <source>
        <dbReference type="SAM" id="Phobius"/>
    </source>
</evidence>
<dbReference type="EMBL" id="CCYA01000206">
    <property type="protein sequence ID" value="CEH13236.1"/>
    <property type="molecule type" value="Genomic_DNA"/>
</dbReference>
<dbReference type="GO" id="GO:0006078">
    <property type="term" value="P:(1-&gt;6)-beta-D-glucan biosynthetic process"/>
    <property type="evidence" value="ECO:0007669"/>
    <property type="project" value="TreeGrafter"/>
</dbReference>
<evidence type="ECO:0000256" key="3">
    <source>
        <dbReference type="ARBA" id="ARBA00022692"/>
    </source>
</evidence>
<dbReference type="InterPro" id="IPR013320">
    <property type="entry name" value="ConA-like_dom_sf"/>
</dbReference>
<feature type="compositionally biased region" description="Polar residues" evidence="9">
    <location>
        <begin position="80"/>
        <end position="92"/>
    </location>
</feature>
<keyword evidence="8" id="KW-0961">Cell wall biogenesis/degradation</keyword>
<dbReference type="Proteomes" id="UP000054845">
    <property type="component" value="Unassembled WGS sequence"/>
</dbReference>
<evidence type="ECO:0000313" key="13">
    <source>
        <dbReference type="Proteomes" id="UP000054845"/>
    </source>
</evidence>
<keyword evidence="4" id="KW-0735">Signal-anchor</keyword>
<evidence type="ECO:0000256" key="5">
    <source>
        <dbReference type="ARBA" id="ARBA00022989"/>
    </source>
</evidence>
<keyword evidence="6 10" id="KW-0472">Membrane</keyword>
<evidence type="ECO:0000256" key="7">
    <source>
        <dbReference type="ARBA" id="ARBA00023180"/>
    </source>
</evidence>
<feature type="domain" description="GH16" evidence="11">
    <location>
        <begin position="232"/>
        <end position="583"/>
    </location>
</feature>
<reference evidence="12 13" key="1">
    <citation type="submission" date="2014-09" db="EMBL/GenBank/DDBJ databases">
        <authorList>
            <person name="Magalhaes I.L.F."/>
            <person name="Oliveira U."/>
            <person name="Santos F.R."/>
            <person name="Vidigal T.H.D.A."/>
            <person name="Brescovit A.D."/>
            <person name="Santos A.J."/>
        </authorList>
    </citation>
    <scope>NUCLEOTIDE SEQUENCE [LARGE SCALE GENOMIC DNA]</scope>
</reference>
<dbReference type="GO" id="GO:0005789">
    <property type="term" value="C:endoplasmic reticulum membrane"/>
    <property type="evidence" value="ECO:0007669"/>
    <property type="project" value="TreeGrafter"/>
</dbReference>
<keyword evidence="5 10" id="KW-1133">Transmembrane helix</keyword>
<dbReference type="PANTHER" id="PTHR31361:SF15">
    <property type="entry name" value="GH16 DOMAIN-CONTAINING PROTEIN"/>
    <property type="match status" value="1"/>
</dbReference>
<dbReference type="GO" id="GO:0005886">
    <property type="term" value="C:plasma membrane"/>
    <property type="evidence" value="ECO:0007669"/>
    <property type="project" value="TreeGrafter"/>
</dbReference>
<dbReference type="AlphaFoldDB" id="A0A0P1BD03"/>
<dbReference type="GO" id="GO:0031505">
    <property type="term" value="P:fungal-type cell wall organization"/>
    <property type="evidence" value="ECO:0007669"/>
    <property type="project" value="TreeGrafter"/>
</dbReference>
<accession>A0A0P1BD03</accession>
<evidence type="ECO:0000256" key="8">
    <source>
        <dbReference type="ARBA" id="ARBA00023316"/>
    </source>
</evidence>
<evidence type="ECO:0000259" key="11">
    <source>
        <dbReference type="PROSITE" id="PS51762"/>
    </source>
</evidence>
<keyword evidence="3 10" id="KW-0812">Transmembrane</keyword>
<name>A0A0P1BD03_9BASI</name>
<comment type="subcellular location">
    <subcellularLocation>
        <location evidence="1">Membrane</location>
        <topology evidence="1">Single-pass type II membrane protein</topology>
    </subcellularLocation>
</comment>
<protein>
    <recommendedName>
        <fullName evidence="11">GH16 domain-containing protein</fullName>
    </recommendedName>
</protein>
<evidence type="ECO:0000256" key="2">
    <source>
        <dbReference type="ARBA" id="ARBA00010962"/>
    </source>
</evidence>
<dbReference type="PANTHER" id="PTHR31361">
    <property type="entry name" value="BETA-GLUCAN SYNTHESIS-ASSOCIATED PROTEIN KRE6-RELATED"/>
    <property type="match status" value="1"/>
</dbReference>
<keyword evidence="7" id="KW-0325">Glycoprotein</keyword>
<evidence type="ECO:0000313" key="12">
    <source>
        <dbReference type="EMBL" id="CEH13236.1"/>
    </source>
</evidence>
<dbReference type="STRING" id="401625.A0A0P1BD03"/>
<dbReference type="PROSITE" id="PS51762">
    <property type="entry name" value="GH16_2"/>
    <property type="match status" value="1"/>
</dbReference>